<proteinExistence type="predicted"/>
<reference evidence="2 3" key="1">
    <citation type="submission" date="2019-02" db="EMBL/GenBank/DDBJ databases">
        <title>Deep-cultivation of Planctomycetes and their phenomic and genomic characterization uncovers novel biology.</title>
        <authorList>
            <person name="Wiegand S."/>
            <person name="Jogler M."/>
            <person name="Boedeker C."/>
            <person name="Pinto D."/>
            <person name="Vollmers J."/>
            <person name="Rivas-Marin E."/>
            <person name="Kohn T."/>
            <person name="Peeters S.H."/>
            <person name="Heuer A."/>
            <person name="Rast P."/>
            <person name="Oberbeckmann S."/>
            <person name="Bunk B."/>
            <person name="Jeske O."/>
            <person name="Meyerdierks A."/>
            <person name="Storesund J.E."/>
            <person name="Kallscheuer N."/>
            <person name="Luecker S."/>
            <person name="Lage O.M."/>
            <person name="Pohl T."/>
            <person name="Merkel B.J."/>
            <person name="Hornburger P."/>
            <person name="Mueller R.-W."/>
            <person name="Bruemmer F."/>
            <person name="Labrenz M."/>
            <person name="Spormann A.M."/>
            <person name="Op den Camp H."/>
            <person name="Overmann J."/>
            <person name="Amann R."/>
            <person name="Jetten M.S.M."/>
            <person name="Mascher T."/>
            <person name="Medema M.H."/>
            <person name="Devos D.P."/>
            <person name="Kaster A.-K."/>
            <person name="Ovreas L."/>
            <person name="Rohde M."/>
            <person name="Galperin M.Y."/>
            <person name="Jogler C."/>
        </authorList>
    </citation>
    <scope>NUCLEOTIDE SEQUENCE [LARGE SCALE GENOMIC DNA]</scope>
    <source>
        <strain evidence="2 3">Pan216</strain>
    </source>
</reference>
<protein>
    <recommendedName>
        <fullName evidence="1">DUF58 domain-containing protein</fullName>
    </recommendedName>
</protein>
<dbReference type="KEGG" id="knv:Pan216_05020"/>
<dbReference type="EMBL" id="CP036279">
    <property type="protein sequence ID" value="QDU59670.1"/>
    <property type="molecule type" value="Genomic_DNA"/>
</dbReference>
<keyword evidence="3" id="KW-1185">Reference proteome</keyword>
<dbReference type="Proteomes" id="UP000317093">
    <property type="component" value="Chromosome"/>
</dbReference>
<sequence>MPQTDELLSPDFIRRLERLELVSRRLLAGRLKGERRSKRRGTSHEFADHRPYVMGDDLRFIDWNILVRLDRLFIKLFEEEEDLHVFILIDASGSMDFGEPSKLQFASKVAAALAFIGLTHHDRLSVIPFGDDLGPPMPAARGRQSFLRVREFLSGIEAKGGGDLTASMRTFMSRHQRPGLVVLISDLLDKEGYDQALRYLLARQMDIQVIHVLSVEEIDPPVTGDLRLVDCEDGDMAEITVTAPLLNRYRAEVGAFREGAKEFCGQRGMGYLAATNQTDFEGMVLSYFRRTGLIK</sequence>
<dbReference type="InterPro" id="IPR036465">
    <property type="entry name" value="vWFA_dom_sf"/>
</dbReference>
<dbReference type="PANTHER" id="PTHR33608">
    <property type="entry name" value="BLL2464 PROTEIN"/>
    <property type="match status" value="1"/>
</dbReference>
<dbReference type="SUPFAM" id="SSF53300">
    <property type="entry name" value="vWA-like"/>
    <property type="match status" value="1"/>
</dbReference>
<accession>A0A518AYA3</accession>
<dbReference type="InterPro" id="IPR002881">
    <property type="entry name" value="DUF58"/>
</dbReference>
<dbReference type="RefSeq" id="WP_145254314.1">
    <property type="nucleotide sequence ID" value="NZ_CP036279.1"/>
</dbReference>
<dbReference type="Pfam" id="PF01882">
    <property type="entry name" value="DUF58"/>
    <property type="match status" value="1"/>
</dbReference>
<evidence type="ECO:0000259" key="1">
    <source>
        <dbReference type="Pfam" id="PF01882"/>
    </source>
</evidence>
<dbReference type="PANTHER" id="PTHR33608:SF7">
    <property type="entry name" value="DUF58 DOMAIN-CONTAINING PROTEIN"/>
    <property type="match status" value="1"/>
</dbReference>
<name>A0A518AYA3_9BACT</name>
<evidence type="ECO:0000313" key="3">
    <source>
        <dbReference type="Proteomes" id="UP000317093"/>
    </source>
</evidence>
<evidence type="ECO:0000313" key="2">
    <source>
        <dbReference type="EMBL" id="QDU59670.1"/>
    </source>
</evidence>
<dbReference type="AlphaFoldDB" id="A0A518AYA3"/>
<feature type="domain" description="DUF58" evidence="1">
    <location>
        <begin position="48"/>
        <end position="251"/>
    </location>
</feature>
<dbReference type="Gene3D" id="3.40.50.410">
    <property type="entry name" value="von Willebrand factor, type A domain"/>
    <property type="match status" value="1"/>
</dbReference>
<organism evidence="2 3">
    <name type="scientific">Kolteria novifilia</name>
    <dbReference type="NCBI Taxonomy" id="2527975"/>
    <lineage>
        <taxon>Bacteria</taxon>
        <taxon>Pseudomonadati</taxon>
        <taxon>Planctomycetota</taxon>
        <taxon>Planctomycetia</taxon>
        <taxon>Kolteriales</taxon>
        <taxon>Kolteriaceae</taxon>
        <taxon>Kolteria</taxon>
    </lineage>
</organism>
<gene>
    <name evidence="2" type="ORF">Pan216_05020</name>
</gene>
<dbReference type="OrthoDB" id="9780819at2"/>